<organism evidence="2 3">
    <name type="scientific">Heliocybe sulcata</name>
    <dbReference type="NCBI Taxonomy" id="5364"/>
    <lineage>
        <taxon>Eukaryota</taxon>
        <taxon>Fungi</taxon>
        <taxon>Dikarya</taxon>
        <taxon>Basidiomycota</taxon>
        <taxon>Agaricomycotina</taxon>
        <taxon>Agaricomycetes</taxon>
        <taxon>Gloeophyllales</taxon>
        <taxon>Gloeophyllaceae</taxon>
        <taxon>Heliocybe</taxon>
    </lineage>
</organism>
<dbReference type="PANTHER" id="PTHR38488:SF1">
    <property type="entry name" value="OXIDOREDUCTASE 9.5 KDA SUBUNIT, PUTATIVE (AFU_ORTHOLOGUE AFUA_5G08980)-RELATED"/>
    <property type="match status" value="1"/>
</dbReference>
<keyword evidence="1" id="KW-0812">Transmembrane</keyword>
<reference evidence="2 3" key="1">
    <citation type="journal article" date="2019" name="Nat. Ecol. Evol.">
        <title>Megaphylogeny resolves global patterns of mushroom evolution.</title>
        <authorList>
            <person name="Varga T."/>
            <person name="Krizsan K."/>
            <person name="Foldi C."/>
            <person name="Dima B."/>
            <person name="Sanchez-Garcia M."/>
            <person name="Sanchez-Ramirez S."/>
            <person name="Szollosi G.J."/>
            <person name="Szarkandi J.G."/>
            <person name="Papp V."/>
            <person name="Albert L."/>
            <person name="Andreopoulos W."/>
            <person name="Angelini C."/>
            <person name="Antonin V."/>
            <person name="Barry K.W."/>
            <person name="Bougher N.L."/>
            <person name="Buchanan P."/>
            <person name="Buyck B."/>
            <person name="Bense V."/>
            <person name="Catcheside P."/>
            <person name="Chovatia M."/>
            <person name="Cooper J."/>
            <person name="Damon W."/>
            <person name="Desjardin D."/>
            <person name="Finy P."/>
            <person name="Geml J."/>
            <person name="Haridas S."/>
            <person name="Hughes K."/>
            <person name="Justo A."/>
            <person name="Karasinski D."/>
            <person name="Kautmanova I."/>
            <person name="Kiss B."/>
            <person name="Kocsube S."/>
            <person name="Kotiranta H."/>
            <person name="LaButti K.M."/>
            <person name="Lechner B.E."/>
            <person name="Liimatainen K."/>
            <person name="Lipzen A."/>
            <person name="Lukacs Z."/>
            <person name="Mihaltcheva S."/>
            <person name="Morgado L.N."/>
            <person name="Niskanen T."/>
            <person name="Noordeloos M.E."/>
            <person name="Ohm R.A."/>
            <person name="Ortiz-Santana B."/>
            <person name="Ovrebo C."/>
            <person name="Racz N."/>
            <person name="Riley R."/>
            <person name="Savchenko A."/>
            <person name="Shiryaev A."/>
            <person name="Soop K."/>
            <person name="Spirin V."/>
            <person name="Szebenyi C."/>
            <person name="Tomsovsky M."/>
            <person name="Tulloss R.E."/>
            <person name="Uehling J."/>
            <person name="Grigoriev I.V."/>
            <person name="Vagvolgyi C."/>
            <person name="Papp T."/>
            <person name="Martin F.M."/>
            <person name="Miettinen O."/>
            <person name="Hibbett D.S."/>
            <person name="Nagy L.G."/>
        </authorList>
    </citation>
    <scope>NUCLEOTIDE SEQUENCE [LARGE SCALE GENOMIC DNA]</scope>
    <source>
        <strain evidence="2 3">OMC1185</strain>
    </source>
</reference>
<dbReference type="STRING" id="5364.A0A5C3N0U5"/>
<dbReference type="InterPro" id="IPR039961">
    <property type="entry name" value="Nuo9.5"/>
</dbReference>
<gene>
    <name evidence="2" type="ORF">OE88DRAFT_1659080</name>
</gene>
<evidence type="ECO:0000313" key="2">
    <source>
        <dbReference type="EMBL" id="TFK51234.1"/>
    </source>
</evidence>
<accession>A0A5C3N0U5</accession>
<dbReference type="EMBL" id="ML213511">
    <property type="protein sequence ID" value="TFK51234.1"/>
    <property type="molecule type" value="Genomic_DNA"/>
</dbReference>
<feature type="transmembrane region" description="Helical" evidence="1">
    <location>
        <begin position="28"/>
        <end position="46"/>
    </location>
</feature>
<keyword evidence="3" id="KW-1185">Reference proteome</keyword>
<protein>
    <recommendedName>
        <fullName evidence="4">NADH-ubiquinone oxidoreductase 9.5 kDa subunit</fullName>
    </recommendedName>
</protein>
<dbReference type="Proteomes" id="UP000305948">
    <property type="component" value="Unassembled WGS sequence"/>
</dbReference>
<evidence type="ECO:0008006" key="4">
    <source>
        <dbReference type="Google" id="ProtNLM"/>
    </source>
</evidence>
<name>A0A5C3N0U5_9AGAM</name>
<evidence type="ECO:0000256" key="1">
    <source>
        <dbReference type="SAM" id="Phobius"/>
    </source>
</evidence>
<dbReference type="PANTHER" id="PTHR38488">
    <property type="entry name" value="OXIDOREDUCTASE 9.5 KDA SUBUNIT, PUTATIVE (AFU_ORTHOLOGUE AFUA_5G08980)-RELATED"/>
    <property type="match status" value="1"/>
</dbReference>
<evidence type="ECO:0000313" key="3">
    <source>
        <dbReference type="Proteomes" id="UP000305948"/>
    </source>
</evidence>
<keyword evidence="1" id="KW-0472">Membrane</keyword>
<dbReference type="AlphaFoldDB" id="A0A5C3N0U5"/>
<sequence length="81" mass="9032">MASAMGSAFSPFRNSYRYLQRQAHENPVIFFSCVLGAIGPVMLVVVPPIRAKLGYVAPPQIPISYPIPNRPRRPVEGYEDE</sequence>
<dbReference type="CDD" id="cd22903">
    <property type="entry name" value="NI9M"/>
    <property type="match status" value="1"/>
</dbReference>
<keyword evidence="1" id="KW-1133">Transmembrane helix</keyword>
<dbReference type="OrthoDB" id="2093409at2759"/>
<proteinExistence type="predicted"/>